<evidence type="ECO:0000313" key="2">
    <source>
        <dbReference type="Proteomes" id="UP000481339"/>
    </source>
</evidence>
<accession>A0A7C8BNB6</accession>
<dbReference type="OrthoDB" id="5122386at2"/>
<dbReference type="Proteomes" id="UP000481339">
    <property type="component" value="Unassembled WGS sequence"/>
</dbReference>
<dbReference type="RefSeq" id="WP_158036141.1">
    <property type="nucleotide sequence ID" value="NZ_BAAAZV010000017.1"/>
</dbReference>
<name>A0A7C8BNB6_9MICO</name>
<organism evidence="1 2">
    <name type="scientific">Pseudoclavibacter caeni</name>
    <dbReference type="NCBI Taxonomy" id="908846"/>
    <lineage>
        <taxon>Bacteria</taxon>
        <taxon>Bacillati</taxon>
        <taxon>Actinomycetota</taxon>
        <taxon>Actinomycetes</taxon>
        <taxon>Micrococcales</taxon>
        <taxon>Microbacteriaceae</taxon>
        <taxon>Pseudoclavibacter</taxon>
    </lineage>
</organism>
<proteinExistence type="predicted"/>
<keyword evidence="2" id="KW-1185">Reference proteome</keyword>
<evidence type="ECO:0000313" key="1">
    <source>
        <dbReference type="EMBL" id="KAB1632363.1"/>
    </source>
</evidence>
<dbReference type="EMBL" id="WBKA01000003">
    <property type="protein sequence ID" value="KAB1632363.1"/>
    <property type="molecule type" value="Genomic_DNA"/>
</dbReference>
<protein>
    <submittedName>
        <fullName evidence="1">Uncharacterized protein</fullName>
    </submittedName>
</protein>
<reference evidence="1 2" key="1">
    <citation type="submission" date="2019-09" db="EMBL/GenBank/DDBJ databases">
        <title>Phylogeny of genus Pseudoclavibacter and closely related genus.</title>
        <authorList>
            <person name="Li Y."/>
        </authorList>
    </citation>
    <scope>NUCLEOTIDE SEQUENCE [LARGE SCALE GENOMIC DNA]</scope>
    <source>
        <strain evidence="1 2">JCM 16921</strain>
    </source>
</reference>
<sequence>MREFLEAGQASTAAHRPFELRLADGSEIRADTIAELIGGIIEGYEDAGDDTDALEARVSYAEDHASTMQGITLLELASDGAQEGLSEDDRLFLLTPKDQPVGGHYDGPVDLVLTTTHYEPFTDDERPTGRIVWLDPETETSFVNTLAAASGMQFTTRE</sequence>
<comment type="caution">
    <text evidence="1">The sequence shown here is derived from an EMBL/GenBank/DDBJ whole genome shotgun (WGS) entry which is preliminary data.</text>
</comment>
<gene>
    <name evidence="1" type="ORF">F8O02_04970</name>
</gene>
<dbReference type="AlphaFoldDB" id="A0A7C8BNB6"/>